<dbReference type="EMBL" id="WNWS01000017">
    <property type="protein sequence ID" value="KAE9987536.1"/>
    <property type="molecule type" value="Genomic_DNA"/>
</dbReference>
<protein>
    <submittedName>
        <fullName evidence="2">Uncharacterized protein</fullName>
    </submittedName>
</protein>
<evidence type="ECO:0000313" key="3">
    <source>
        <dbReference type="Proteomes" id="UP000447873"/>
    </source>
</evidence>
<keyword evidence="1" id="KW-1133">Transmembrane helix</keyword>
<feature type="transmembrane region" description="Helical" evidence="1">
    <location>
        <begin position="171"/>
        <end position="198"/>
    </location>
</feature>
<keyword evidence="1" id="KW-0472">Membrane</keyword>
<dbReference type="Proteomes" id="UP000447873">
    <property type="component" value="Unassembled WGS sequence"/>
</dbReference>
<reference evidence="2 3" key="1">
    <citation type="submission" date="2018-12" db="EMBL/GenBank/DDBJ databases">
        <title>Venturia inaequalis Genome Resource.</title>
        <authorList>
            <person name="Lichtner F.J."/>
        </authorList>
    </citation>
    <scope>NUCLEOTIDE SEQUENCE [LARGE SCALE GENOMIC DNA]</scope>
    <source>
        <strain evidence="2 3">120213</strain>
    </source>
</reference>
<dbReference type="AlphaFoldDB" id="A0A8H3ZCQ8"/>
<organism evidence="2 3">
    <name type="scientific">Venturia inaequalis</name>
    <name type="common">Apple scab fungus</name>
    <dbReference type="NCBI Taxonomy" id="5025"/>
    <lineage>
        <taxon>Eukaryota</taxon>
        <taxon>Fungi</taxon>
        <taxon>Dikarya</taxon>
        <taxon>Ascomycota</taxon>
        <taxon>Pezizomycotina</taxon>
        <taxon>Dothideomycetes</taxon>
        <taxon>Pleosporomycetidae</taxon>
        <taxon>Venturiales</taxon>
        <taxon>Venturiaceae</taxon>
        <taxon>Venturia</taxon>
    </lineage>
</organism>
<name>A0A8H3ZCQ8_VENIN</name>
<gene>
    <name evidence="2" type="ORF">EG328_002521</name>
</gene>
<feature type="transmembrane region" description="Helical" evidence="1">
    <location>
        <begin position="210"/>
        <end position="230"/>
    </location>
</feature>
<feature type="transmembrane region" description="Helical" evidence="1">
    <location>
        <begin position="144"/>
        <end position="164"/>
    </location>
</feature>
<evidence type="ECO:0000313" key="2">
    <source>
        <dbReference type="EMBL" id="KAE9987536.1"/>
    </source>
</evidence>
<accession>A0A8H3ZCQ8</accession>
<sequence>MENPKENVIFETSKRLNGLDRVYEKSSVQRTNMVTPAYEQTLPRLTTDYPAQVAAYDEKHTNSPLKATQLGLDDTVSQSRYMVMCTQSHQARKRYTIGAALFSWLILAGYLVLPNTFTSLQSSNTLSGSKGGQLLQSTVRNVKLLPFAGVLCLIGVAGISRLWYKWRRNYVWLITYIFMPSFSHALIGLLSTLISVFATQGGHFSITAKVTIIVVAVCGGTMLAFALWYNRLLSKIMTPRDRELAKYGEPQNP</sequence>
<feature type="transmembrane region" description="Helical" evidence="1">
    <location>
        <begin position="95"/>
        <end position="113"/>
    </location>
</feature>
<proteinExistence type="predicted"/>
<evidence type="ECO:0000256" key="1">
    <source>
        <dbReference type="SAM" id="Phobius"/>
    </source>
</evidence>
<comment type="caution">
    <text evidence="2">The sequence shown here is derived from an EMBL/GenBank/DDBJ whole genome shotgun (WGS) entry which is preliminary data.</text>
</comment>
<keyword evidence="1" id="KW-0812">Transmembrane</keyword>